<dbReference type="EMBL" id="MU006095">
    <property type="protein sequence ID" value="KAF2839251.1"/>
    <property type="molecule type" value="Genomic_DNA"/>
</dbReference>
<sequence>MTIPEPDLTVTETYNRRIIELRLLHHWTMNTSFTMPGVQIPEVQRIWHTGMVSLALSYPFLLHAIFSLAALHIIRYPDPESPLSIDIYRHYLIAAVNGHRFTLGSLEALSQVDAVHLTSLIISIHLIAELNSGSSGPYKPPTQWLNMATRAGAATNMVCIRKANIQSTFTWATFPPSPHSISRAEVLNRDNISNVGLYNVMERWQGDGDEFPFQETTKAAYEDALAFIGWIELDIRRGLSIHETARRLLAFGHYIIPLFAELVEKGRPRALVILASFFSCFATLGSIWWCEGVANQEVMGIWNILPDNCWKTKMAWAIEKLNLEKEQNYIFENLVSRPSAQGLA</sequence>
<evidence type="ECO:0000313" key="2">
    <source>
        <dbReference type="Proteomes" id="UP000799429"/>
    </source>
</evidence>
<protein>
    <submittedName>
        <fullName evidence="1">Uncharacterized protein</fullName>
    </submittedName>
</protein>
<reference evidence="1" key="1">
    <citation type="journal article" date="2020" name="Stud. Mycol.">
        <title>101 Dothideomycetes genomes: a test case for predicting lifestyles and emergence of pathogens.</title>
        <authorList>
            <person name="Haridas S."/>
            <person name="Albert R."/>
            <person name="Binder M."/>
            <person name="Bloem J."/>
            <person name="Labutti K."/>
            <person name="Salamov A."/>
            <person name="Andreopoulos B."/>
            <person name="Baker S."/>
            <person name="Barry K."/>
            <person name="Bills G."/>
            <person name="Bluhm B."/>
            <person name="Cannon C."/>
            <person name="Castanera R."/>
            <person name="Culley D."/>
            <person name="Daum C."/>
            <person name="Ezra D."/>
            <person name="Gonzalez J."/>
            <person name="Henrissat B."/>
            <person name="Kuo A."/>
            <person name="Liang C."/>
            <person name="Lipzen A."/>
            <person name="Lutzoni F."/>
            <person name="Magnuson J."/>
            <person name="Mondo S."/>
            <person name="Nolan M."/>
            <person name="Ohm R."/>
            <person name="Pangilinan J."/>
            <person name="Park H.-J."/>
            <person name="Ramirez L."/>
            <person name="Alfaro M."/>
            <person name="Sun H."/>
            <person name="Tritt A."/>
            <person name="Yoshinaga Y."/>
            <person name="Zwiers L.-H."/>
            <person name="Turgeon B."/>
            <person name="Goodwin S."/>
            <person name="Spatafora J."/>
            <person name="Crous P."/>
            <person name="Grigoriev I."/>
        </authorList>
    </citation>
    <scope>NUCLEOTIDE SEQUENCE</scope>
    <source>
        <strain evidence="1">CBS 101060</strain>
    </source>
</reference>
<evidence type="ECO:0000313" key="1">
    <source>
        <dbReference type="EMBL" id="KAF2839251.1"/>
    </source>
</evidence>
<dbReference type="PANTHER" id="PTHR47657:SF14">
    <property type="entry name" value="ZN(2)-C6 FUNGAL-TYPE DOMAIN-CONTAINING PROTEIN"/>
    <property type="match status" value="1"/>
</dbReference>
<dbReference type="Proteomes" id="UP000799429">
    <property type="component" value="Unassembled WGS sequence"/>
</dbReference>
<dbReference type="GO" id="GO:0000981">
    <property type="term" value="F:DNA-binding transcription factor activity, RNA polymerase II-specific"/>
    <property type="evidence" value="ECO:0007669"/>
    <property type="project" value="TreeGrafter"/>
</dbReference>
<accession>A0A9P4SAS5</accession>
<keyword evidence="2" id="KW-1185">Reference proteome</keyword>
<comment type="caution">
    <text evidence="1">The sequence shown here is derived from an EMBL/GenBank/DDBJ whole genome shotgun (WGS) entry which is preliminary data.</text>
</comment>
<proteinExistence type="predicted"/>
<dbReference type="OrthoDB" id="416217at2759"/>
<dbReference type="AlphaFoldDB" id="A0A9P4SAS5"/>
<organism evidence="1 2">
    <name type="scientific">Patellaria atrata CBS 101060</name>
    <dbReference type="NCBI Taxonomy" id="1346257"/>
    <lineage>
        <taxon>Eukaryota</taxon>
        <taxon>Fungi</taxon>
        <taxon>Dikarya</taxon>
        <taxon>Ascomycota</taxon>
        <taxon>Pezizomycotina</taxon>
        <taxon>Dothideomycetes</taxon>
        <taxon>Dothideomycetes incertae sedis</taxon>
        <taxon>Patellariales</taxon>
        <taxon>Patellariaceae</taxon>
        <taxon>Patellaria</taxon>
    </lineage>
</organism>
<gene>
    <name evidence="1" type="ORF">M501DRAFT_1003816</name>
</gene>
<dbReference type="PANTHER" id="PTHR47657">
    <property type="entry name" value="STEROL REGULATORY ELEMENT-BINDING PROTEIN ECM22"/>
    <property type="match status" value="1"/>
</dbReference>
<dbReference type="InterPro" id="IPR052400">
    <property type="entry name" value="Zn2-C6_fungal_TF"/>
</dbReference>
<name>A0A9P4SAS5_9PEZI</name>